<dbReference type="EMBL" id="RCWN01000001">
    <property type="protein sequence ID" value="RLQ89431.1"/>
    <property type="molecule type" value="Genomic_DNA"/>
</dbReference>
<protein>
    <recommendedName>
        <fullName evidence="2">Anhydro-N-acetylmuramic acid kinase</fullName>
        <ecNumber evidence="2">2.7.1.170</ecNumber>
    </recommendedName>
    <alternativeName>
        <fullName evidence="2">AnhMurNAc kinase</fullName>
    </alternativeName>
</protein>
<dbReference type="GO" id="GO:0005524">
    <property type="term" value="F:ATP binding"/>
    <property type="evidence" value="ECO:0007669"/>
    <property type="project" value="UniProtKB-UniRule"/>
</dbReference>
<reference evidence="3 4" key="1">
    <citation type="submission" date="2018-10" db="EMBL/GenBank/DDBJ databases">
        <title>Notoacmeibacter sp. M2BS9Y-3-1, whole genome shotgun sequence.</title>
        <authorList>
            <person name="Tuo L."/>
        </authorList>
    </citation>
    <scope>NUCLEOTIDE SEQUENCE [LARGE SCALE GENOMIC DNA]</scope>
    <source>
        <strain evidence="3 4">M2BS9Y-3-1</strain>
    </source>
</reference>
<evidence type="ECO:0000313" key="4">
    <source>
        <dbReference type="Proteomes" id="UP000281094"/>
    </source>
</evidence>
<evidence type="ECO:0000256" key="1">
    <source>
        <dbReference type="ARBA" id="ARBA00023277"/>
    </source>
</evidence>
<dbReference type="EC" id="2.7.1.170" evidence="2"/>
<dbReference type="UniPathway" id="UPA00343"/>
<organism evidence="3 4">
    <name type="scientific">Notoacmeibacter ruber</name>
    <dbReference type="NCBI Taxonomy" id="2670375"/>
    <lineage>
        <taxon>Bacteria</taxon>
        <taxon>Pseudomonadati</taxon>
        <taxon>Pseudomonadota</taxon>
        <taxon>Alphaproteobacteria</taxon>
        <taxon>Hyphomicrobiales</taxon>
        <taxon>Notoacmeibacteraceae</taxon>
        <taxon>Notoacmeibacter</taxon>
    </lineage>
</organism>
<dbReference type="GO" id="GO:0006040">
    <property type="term" value="P:amino sugar metabolic process"/>
    <property type="evidence" value="ECO:0007669"/>
    <property type="project" value="InterPro"/>
</dbReference>
<dbReference type="GO" id="GO:0097175">
    <property type="term" value="P:1,6-anhydro-N-acetyl-beta-muramic acid catabolic process"/>
    <property type="evidence" value="ECO:0007669"/>
    <property type="project" value="UniProtKB-UniRule"/>
</dbReference>
<dbReference type="SUPFAM" id="SSF53067">
    <property type="entry name" value="Actin-like ATPase domain"/>
    <property type="match status" value="1"/>
</dbReference>
<dbReference type="Gene3D" id="3.30.420.40">
    <property type="match status" value="2"/>
</dbReference>
<dbReference type="RefSeq" id="WP_121646396.1">
    <property type="nucleotide sequence ID" value="NZ_RCWN01000001.1"/>
</dbReference>
<dbReference type="Proteomes" id="UP000281094">
    <property type="component" value="Unassembled WGS sequence"/>
</dbReference>
<comment type="similarity">
    <text evidence="2">Belongs to the anhydro-N-acetylmuramic acid kinase family.</text>
</comment>
<dbReference type="InterPro" id="IPR005338">
    <property type="entry name" value="Anhydro_N_Ac-Mur_kinase"/>
</dbReference>
<keyword evidence="2 3" id="KW-0418">Kinase</keyword>
<comment type="catalytic activity">
    <reaction evidence="2">
        <text>1,6-anhydro-N-acetyl-beta-muramate + ATP + H2O = N-acetyl-D-muramate 6-phosphate + ADP + H(+)</text>
        <dbReference type="Rhea" id="RHEA:24952"/>
        <dbReference type="ChEBI" id="CHEBI:15377"/>
        <dbReference type="ChEBI" id="CHEBI:15378"/>
        <dbReference type="ChEBI" id="CHEBI:30616"/>
        <dbReference type="ChEBI" id="CHEBI:58690"/>
        <dbReference type="ChEBI" id="CHEBI:58722"/>
        <dbReference type="ChEBI" id="CHEBI:456216"/>
        <dbReference type="EC" id="2.7.1.170"/>
    </reaction>
</comment>
<name>A0A3L7JIH8_9HYPH</name>
<dbReference type="GO" id="GO:0009254">
    <property type="term" value="P:peptidoglycan turnover"/>
    <property type="evidence" value="ECO:0007669"/>
    <property type="project" value="UniProtKB-UniRule"/>
</dbReference>
<sequence length="373" mass="39762">MGSPRTAIGLMSGTSMDGIDVALVRSDGDQIIERGPGLFLPYEAPFRKMLLQGLEDARLIEDRRERPGGLAAIENEITTRHILAVDSFCQRFSLRHEDIDLIGFHGQTVLHRPKQALTVQLGDGARLAKETGITTIADMRVNDMAHGGQGAPLVPTYHAALAAFLGENDHAVAFVNIGGIANVTFVQPGDEPVAFDCGPGNALIDQWVQDQAGIDFDQNGTIASEGRVVEGVIDAYLSNPFFAEKGAKSLDRNDFTLEPMAGLELHDGAATLAKLTATAILKAADLAEVRPARWIIAGGGARNAAILHYLRQSAGKARVESAEQCGLSGDMMEAEAWAYLATRSFEGLPLTWPKTTGVSKPVSGGVFYGAQKA</sequence>
<dbReference type="AlphaFoldDB" id="A0A3L7JIH8"/>
<evidence type="ECO:0000313" key="3">
    <source>
        <dbReference type="EMBL" id="RLQ89431.1"/>
    </source>
</evidence>
<dbReference type="InterPro" id="IPR043129">
    <property type="entry name" value="ATPase_NBD"/>
</dbReference>
<dbReference type="PANTHER" id="PTHR30605:SF0">
    <property type="entry name" value="ANHYDRO-N-ACETYLMURAMIC ACID KINASE"/>
    <property type="match status" value="1"/>
</dbReference>
<feature type="binding site" evidence="2">
    <location>
        <begin position="13"/>
        <end position="20"/>
    </location>
    <ligand>
        <name>ATP</name>
        <dbReference type="ChEBI" id="CHEBI:30616"/>
    </ligand>
</feature>
<dbReference type="UniPathway" id="UPA00544"/>
<dbReference type="NCBIfam" id="NF007141">
    <property type="entry name" value="PRK09585.1-5"/>
    <property type="match status" value="1"/>
</dbReference>
<keyword evidence="2" id="KW-0067">ATP-binding</keyword>
<keyword evidence="2" id="KW-0547">Nucleotide-binding</keyword>
<keyword evidence="2 3" id="KW-0808">Transferase</keyword>
<comment type="pathway">
    <text evidence="2">Cell wall biogenesis; peptidoglycan recycling.</text>
</comment>
<dbReference type="GO" id="GO:0016773">
    <property type="term" value="F:phosphotransferase activity, alcohol group as acceptor"/>
    <property type="evidence" value="ECO:0007669"/>
    <property type="project" value="UniProtKB-UniRule"/>
</dbReference>
<keyword evidence="1 2" id="KW-0119">Carbohydrate metabolism</keyword>
<gene>
    <name evidence="2" type="primary">anmK</name>
    <name evidence="3" type="ORF">D8780_05650</name>
</gene>
<proteinExistence type="inferred from homology"/>
<dbReference type="GO" id="GO:0016301">
    <property type="term" value="F:kinase activity"/>
    <property type="evidence" value="ECO:0007669"/>
    <property type="project" value="UniProtKB-KW"/>
</dbReference>
<evidence type="ECO:0000256" key="2">
    <source>
        <dbReference type="HAMAP-Rule" id="MF_01270"/>
    </source>
</evidence>
<accession>A0A3L7JIH8</accession>
<dbReference type="Pfam" id="PF03702">
    <property type="entry name" value="AnmK"/>
    <property type="match status" value="1"/>
</dbReference>
<keyword evidence="4" id="KW-1185">Reference proteome</keyword>
<comment type="function">
    <text evidence="2">Catalyzes the specific phosphorylation of 1,6-anhydro-N-acetylmuramic acid (anhMurNAc) with the simultaneous cleavage of the 1,6-anhydro ring, generating MurNAc-6-P. Is required for the utilization of anhMurNAc either imported from the medium or derived from its own cell wall murein, and thus plays a role in cell wall recycling.</text>
</comment>
<dbReference type="HAMAP" id="MF_01270">
    <property type="entry name" value="AnhMurNAc_kinase"/>
    <property type="match status" value="1"/>
</dbReference>
<comment type="caution">
    <text evidence="3">The sequence shown here is derived from an EMBL/GenBank/DDBJ whole genome shotgun (WGS) entry which is preliminary data.</text>
</comment>
<dbReference type="PANTHER" id="PTHR30605">
    <property type="entry name" value="ANHYDRO-N-ACETYLMURAMIC ACID KINASE"/>
    <property type="match status" value="1"/>
</dbReference>
<comment type="pathway">
    <text evidence="2">Amino-sugar metabolism; 1,6-anhydro-N-acetylmuramate degradation.</text>
</comment>